<evidence type="ECO:0000313" key="2">
    <source>
        <dbReference type="Proteomes" id="UP000177610"/>
    </source>
</evidence>
<sequence>MTKKSKSKSKKPKQYEPQYLLIILAVVLLLEGFLMGSAEIADWQSGLSMLDMSSAISEAVTDTIVVMQPVVDAIKTIDTFYQESATAMTELLSLPENPFDQILQLTEYTNSFYESAAEELTTLLDLSSFARASTF</sequence>
<dbReference type="STRING" id="1817821.A2717_03650"/>
<proteinExistence type="predicted"/>
<dbReference type="EMBL" id="MFEH01000005">
    <property type="protein sequence ID" value="OGE73700.1"/>
    <property type="molecule type" value="Genomic_DNA"/>
</dbReference>
<organism evidence="1 2">
    <name type="scientific">Candidatus Doudnabacteria bacterium RIFCSPHIGHO2_01_FULL_41_86</name>
    <dbReference type="NCBI Taxonomy" id="1817821"/>
    <lineage>
        <taxon>Bacteria</taxon>
        <taxon>Candidatus Doudnaibacteriota</taxon>
    </lineage>
</organism>
<dbReference type="AlphaFoldDB" id="A0A1F5N8E4"/>
<accession>A0A1F5N8E4</accession>
<protein>
    <submittedName>
        <fullName evidence="1">Uncharacterized protein</fullName>
    </submittedName>
</protein>
<dbReference type="Proteomes" id="UP000177610">
    <property type="component" value="Unassembled WGS sequence"/>
</dbReference>
<gene>
    <name evidence="1" type="ORF">A2717_03650</name>
</gene>
<comment type="caution">
    <text evidence="1">The sequence shown here is derived from an EMBL/GenBank/DDBJ whole genome shotgun (WGS) entry which is preliminary data.</text>
</comment>
<reference evidence="1 2" key="1">
    <citation type="journal article" date="2016" name="Nat. Commun.">
        <title>Thousands of microbial genomes shed light on interconnected biogeochemical processes in an aquifer system.</title>
        <authorList>
            <person name="Anantharaman K."/>
            <person name="Brown C.T."/>
            <person name="Hug L.A."/>
            <person name="Sharon I."/>
            <person name="Castelle C.J."/>
            <person name="Probst A.J."/>
            <person name="Thomas B.C."/>
            <person name="Singh A."/>
            <person name="Wilkins M.J."/>
            <person name="Karaoz U."/>
            <person name="Brodie E.L."/>
            <person name="Williams K.H."/>
            <person name="Hubbard S.S."/>
            <person name="Banfield J.F."/>
        </authorList>
    </citation>
    <scope>NUCLEOTIDE SEQUENCE [LARGE SCALE GENOMIC DNA]</scope>
</reference>
<evidence type="ECO:0000313" key="1">
    <source>
        <dbReference type="EMBL" id="OGE73700.1"/>
    </source>
</evidence>
<name>A0A1F5N8E4_9BACT</name>